<dbReference type="Pfam" id="PF05506">
    <property type="entry name" value="PLipase_C_C"/>
    <property type="match status" value="2"/>
</dbReference>
<evidence type="ECO:0000256" key="3">
    <source>
        <dbReference type="ARBA" id="ARBA00022801"/>
    </source>
</evidence>
<dbReference type="InterPro" id="IPR017767">
    <property type="entry name" value="PC-PLC"/>
</dbReference>
<evidence type="ECO:0000259" key="4">
    <source>
        <dbReference type="Pfam" id="PF05506"/>
    </source>
</evidence>
<dbReference type="InterPro" id="IPR017850">
    <property type="entry name" value="Alkaline_phosphatase_core_sf"/>
</dbReference>
<feature type="domain" description="Bacterial phospholipase C C-terminal" evidence="4">
    <location>
        <begin position="750"/>
        <end position="832"/>
    </location>
</feature>
<dbReference type="GO" id="GO:0016042">
    <property type="term" value="P:lipid catabolic process"/>
    <property type="evidence" value="ECO:0007669"/>
    <property type="project" value="InterPro"/>
</dbReference>
<dbReference type="RefSeq" id="WP_074977200.1">
    <property type="nucleotide sequence ID" value="NZ_FPAG01000002.1"/>
</dbReference>
<dbReference type="NCBIfam" id="TIGR03396">
    <property type="entry name" value="PC_PLC"/>
    <property type="match status" value="1"/>
</dbReference>
<proteinExistence type="inferred from homology"/>
<evidence type="ECO:0000313" key="6">
    <source>
        <dbReference type="Proteomes" id="UP000183209"/>
    </source>
</evidence>
<accession>A0A1I6QV11</accession>
<dbReference type="EMBL" id="FPAG01000002">
    <property type="protein sequence ID" value="SFS56108.1"/>
    <property type="molecule type" value="Genomic_DNA"/>
</dbReference>
<dbReference type="InterPro" id="IPR008475">
    <property type="entry name" value="PLipase_C_C"/>
</dbReference>
<sequence length="849" mass="97541">MDNRRDFLKKAAMVSGGLGVSMAFPPSIKKALAINPEEGSTFEDAEHVVLLMQENRSFDHCFGTLKGVRGFNDPRAISLPDKNPVWLQTNEKGQTFTPFRLNIKDTNATWMGDLPHSWENQVDARNDGKYDKWLEAKKVWRKAYKDIPFTLGYYNRQDIPFYYAFADAFTVFDQHFCSALTGTTTNRLYFWTGSNKGSKDDPSNVRNSEVYYNKEANWKTFPERLEEMDISWRIYQNEVSIQTDLKGDDTSLLGNFTDNPLEWFSQFNIRYAKGHQRFLKKRRLELPGEIAALKEEIVRLPKAKTQNLRNTLGKKEKQLQKIEEELNLWNPENYEKLSQFQKNIHEKAFTTNIDDPHYHQTETLEYDEQGEKRELKVPKGDILHQFRKDVDNGKMPTVSWLVAPQKFSDHPSAPWYGAWYVSEVLDILTKNPEIWKKTIFILTYDENDGYFDHVPPFVAPDPNNKHALSEGIDTATEFVTMDDEINLKGVDPKNARAGAIGLGYRVPLIVASPWTRGGWVNSEVSDITSTIQFLEKFISNKKGKELKETNISSWRRTISGDLTSAFRPYTESALIFADFVDRNKFMEEINNASFNAPPANFKALSNSQIELAKRGEEALEFLPRQEVGIKNSCPLNYQLHVDGILDPKTKEFKIAMEASNKYFGERAVGAPFNVYAPGKYLQKNKNGLDTFQDVKTWAFAVKSGDEITNSWPVDHFENKQYHLRVYGPNGFYREFFGNLNDPEIQLNCTYEYKGRLLSKLTGNVTLKISNFSKEKKKITIKDNAYKNRTKSISVAANKEEVITLEAAKSFGWYDYSVQVDGFDDYGVRYAGRVETGKSSKTDPFMGRIV</sequence>
<evidence type="ECO:0000313" key="5">
    <source>
        <dbReference type="EMBL" id="SFS56108.1"/>
    </source>
</evidence>
<name>A0A1I6QV11_9FLAO</name>
<evidence type="ECO:0000256" key="2">
    <source>
        <dbReference type="ARBA" id="ARBA00012018"/>
    </source>
</evidence>
<gene>
    <name evidence="5" type="ORF">SAMN04487906_0885</name>
</gene>
<dbReference type="OrthoDB" id="980947at2"/>
<dbReference type="InterPro" id="IPR006311">
    <property type="entry name" value="TAT_signal"/>
</dbReference>
<dbReference type="GO" id="GO:0034480">
    <property type="term" value="F:phosphatidylcholine phospholipase C activity"/>
    <property type="evidence" value="ECO:0007669"/>
    <property type="project" value="UniProtKB-EC"/>
</dbReference>
<dbReference type="PANTHER" id="PTHR31956:SF1">
    <property type="entry name" value="NON-SPECIFIC PHOSPHOLIPASE C1"/>
    <property type="match status" value="1"/>
</dbReference>
<protein>
    <recommendedName>
        <fullName evidence="2">phospholipase C</fullName>
        <ecNumber evidence="2">3.1.4.3</ecNumber>
    </recommendedName>
</protein>
<dbReference type="PROSITE" id="PS51318">
    <property type="entry name" value="TAT"/>
    <property type="match status" value="1"/>
</dbReference>
<dbReference type="EC" id="3.1.4.3" evidence="2"/>
<reference evidence="5 6" key="1">
    <citation type="submission" date="2016-10" db="EMBL/GenBank/DDBJ databases">
        <authorList>
            <person name="de Groot N.N."/>
        </authorList>
    </citation>
    <scope>NUCLEOTIDE SEQUENCE [LARGE SCALE GENOMIC DNA]</scope>
    <source>
        <strain evidence="5 6">CGMCC 1.6114</strain>
    </source>
</reference>
<dbReference type="PANTHER" id="PTHR31956">
    <property type="entry name" value="NON-SPECIFIC PHOSPHOLIPASE C4-RELATED"/>
    <property type="match status" value="1"/>
</dbReference>
<dbReference type="InterPro" id="IPR007312">
    <property type="entry name" value="Phosphoesterase"/>
</dbReference>
<dbReference type="AlphaFoldDB" id="A0A1I6QV11"/>
<keyword evidence="3" id="KW-0378">Hydrolase</keyword>
<evidence type="ECO:0000256" key="1">
    <source>
        <dbReference type="ARBA" id="ARBA00009717"/>
    </source>
</evidence>
<dbReference type="Gene3D" id="3.40.720.10">
    <property type="entry name" value="Alkaline Phosphatase, subunit A"/>
    <property type="match status" value="2"/>
</dbReference>
<comment type="similarity">
    <text evidence="1">Belongs to the bacterial phospholipase C family.</text>
</comment>
<dbReference type="Pfam" id="PF04185">
    <property type="entry name" value="Phosphoesterase"/>
    <property type="match status" value="2"/>
</dbReference>
<dbReference type="Proteomes" id="UP000183209">
    <property type="component" value="Unassembled WGS sequence"/>
</dbReference>
<organism evidence="5 6">
    <name type="scientific">Zhouia amylolytica</name>
    <dbReference type="NCBI Taxonomy" id="376730"/>
    <lineage>
        <taxon>Bacteria</taxon>
        <taxon>Pseudomonadati</taxon>
        <taxon>Bacteroidota</taxon>
        <taxon>Flavobacteriia</taxon>
        <taxon>Flavobacteriales</taxon>
        <taxon>Flavobacteriaceae</taxon>
        <taxon>Zhouia</taxon>
    </lineage>
</organism>
<feature type="domain" description="Bacterial phospholipase C C-terminal" evidence="4">
    <location>
        <begin position="632"/>
        <end position="738"/>
    </location>
</feature>